<gene>
    <name evidence="2" type="ORF">EAX62_04375</name>
</gene>
<sequence>MTNPADPRDTTASRPKQIETLPPLQVLRADIVPSPRTGEPLRPAAALVALVVFQVAAAGVAVAYGLHWWAAVHPETYPASARLIEWAAPPPGKWLALTLEGALAVIAAIVAAACGVAGFQAWNGWRWSRWAALVAVALTGALTAVLSWWGLLAAVPALVGTACLFLPRMTRFFREFAAFRSAGHAPYRRPERIFYGRLPRFR</sequence>
<dbReference type="EMBL" id="REFW01000001">
    <property type="protein sequence ID" value="RMB61848.1"/>
    <property type="molecule type" value="Genomic_DNA"/>
</dbReference>
<dbReference type="AlphaFoldDB" id="A0A3M0GBW2"/>
<feature type="transmembrane region" description="Helical" evidence="1">
    <location>
        <begin position="130"/>
        <end position="149"/>
    </location>
</feature>
<feature type="transmembrane region" description="Helical" evidence="1">
    <location>
        <begin position="94"/>
        <end position="118"/>
    </location>
</feature>
<feature type="transmembrane region" description="Helical" evidence="1">
    <location>
        <begin position="44"/>
        <end position="70"/>
    </location>
</feature>
<keyword evidence="1" id="KW-0812">Transmembrane</keyword>
<name>A0A3M0GBW2_9ACTN</name>
<accession>A0A3M0GBW2</accession>
<dbReference type="Proteomes" id="UP000275256">
    <property type="component" value="Unassembled WGS sequence"/>
</dbReference>
<keyword evidence="3" id="KW-1185">Reference proteome</keyword>
<protein>
    <submittedName>
        <fullName evidence="2">Uncharacterized protein</fullName>
    </submittedName>
</protein>
<evidence type="ECO:0000313" key="3">
    <source>
        <dbReference type="Proteomes" id="UP000275256"/>
    </source>
</evidence>
<dbReference type="RefSeq" id="WP_121900396.1">
    <property type="nucleotide sequence ID" value="NZ_REFW01000001.1"/>
</dbReference>
<comment type="caution">
    <text evidence="2">The sequence shown here is derived from an EMBL/GenBank/DDBJ whole genome shotgun (WGS) entry which is preliminary data.</text>
</comment>
<organism evidence="2 3">
    <name type="scientific">Tessaracoccus antarcticus</name>
    <dbReference type="NCBI Taxonomy" id="2479848"/>
    <lineage>
        <taxon>Bacteria</taxon>
        <taxon>Bacillati</taxon>
        <taxon>Actinomycetota</taxon>
        <taxon>Actinomycetes</taxon>
        <taxon>Propionibacteriales</taxon>
        <taxon>Propionibacteriaceae</taxon>
        <taxon>Tessaracoccus</taxon>
    </lineage>
</organism>
<proteinExistence type="predicted"/>
<keyword evidence="1" id="KW-0472">Membrane</keyword>
<reference evidence="2 3" key="1">
    <citation type="submission" date="2018-10" db="EMBL/GenBank/DDBJ databases">
        <title>Tessaracoccus antarcticuss sp. nov., isolated from sediment.</title>
        <authorList>
            <person name="Zhou L.Y."/>
            <person name="Du Z.J."/>
        </authorList>
    </citation>
    <scope>NUCLEOTIDE SEQUENCE [LARGE SCALE GENOMIC DNA]</scope>
    <source>
        <strain evidence="2 3">JDX10</strain>
    </source>
</reference>
<keyword evidence="1" id="KW-1133">Transmembrane helix</keyword>
<evidence type="ECO:0000256" key="1">
    <source>
        <dbReference type="SAM" id="Phobius"/>
    </source>
</evidence>
<evidence type="ECO:0000313" key="2">
    <source>
        <dbReference type="EMBL" id="RMB61848.1"/>
    </source>
</evidence>
<dbReference type="OrthoDB" id="3731427at2"/>